<name>Q1IPY0_KORVE</name>
<dbReference type="PANTHER" id="PTHR30349:SF64">
    <property type="entry name" value="PROPHAGE INTEGRASE INTD-RELATED"/>
    <property type="match status" value="1"/>
</dbReference>
<comment type="similarity">
    <text evidence="1">Belongs to the 'phage' integrase family.</text>
</comment>
<dbReference type="EMBL" id="CP000360">
    <property type="protein sequence ID" value="ABF41070.1"/>
    <property type="molecule type" value="Genomic_DNA"/>
</dbReference>
<accession>Q1IPY0</accession>
<proteinExistence type="inferred from homology"/>
<dbReference type="HOGENOM" id="CLU_027562_17_7_0"/>
<dbReference type="CDD" id="cd00796">
    <property type="entry name" value="INT_Rci_Hp1_C"/>
    <property type="match status" value="1"/>
</dbReference>
<dbReference type="Gene3D" id="1.10.443.10">
    <property type="entry name" value="Intergrase catalytic core"/>
    <property type="match status" value="1"/>
</dbReference>
<evidence type="ECO:0000256" key="2">
    <source>
        <dbReference type="ARBA" id="ARBA00023125"/>
    </source>
</evidence>
<keyword evidence="2" id="KW-0238">DNA-binding</keyword>
<keyword evidence="6" id="KW-1185">Reference proteome</keyword>
<dbReference type="Proteomes" id="UP000002432">
    <property type="component" value="Chromosome"/>
</dbReference>
<dbReference type="InterPro" id="IPR002104">
    <property type="entry name" value="Integrase_catalytic"/>
</dbReference>
<dbReference type="SUPFAM" id="SSF56349">
    <property type="entry name" value="DNA breaking-rejoining enzymes"/>
    <property type="match status" value="1"/>
</dbReference>
<dbReference type="GO" id="GO:0006310">
    <property type="term" value="P:DNA recombination"/>
    <property type="evidence" value="ECO:0007669"/>
    <property type="project" value="UniProtKB-KW"/>
</dbReference>
<gene>
    <name evidence="5" type="ordered locus">Acid345_2069</name>
</gene>
<feature type="domain" description="Tyr recombinase" evidence="4">
    <location>
        <begin position="174"/>
        <end position="338"/>
    </location>
</feature>
<dbReference type="InterPro" id="IPR010998">
    <property type="entry name" value="Integrase_recombinase_N"/>
</dbReference>
<dbReference type="EnsemblBacteria" id="ABF41070">
    <property type="protein sequence ID" value="ABF41070"/>
    <property type="gene ID" value="Acid345_2069"/>
</dbReference>
<dbReference type="PROSITE" id="PS51898">
    <property type="entry name" value="TYR_RECOMBINASE"/>
    <property type="match status" value="1"/>
</dbReference>
<dbReference type="STRING" id="204669.Acid345_2069"/>
<dbReference type="eggNOG" id="COG4974">
    <property type="taxonomic scope" value="Bacteria"/>
</dbReference>
<evidence type="ECO:0000259" key="4">
    <source>
        <dbReference type="PROSITE" id="PS51898"/>
    </source>
</evidence>
<sequence length="359" mass="40948">MPRRKTPDRDGVYQRKDRPGQFWASWTDQNGKRRQRRLRGVFTLTQAKELLAAAQLRVERIKVLGFAEPTKERFEKIEARFLLHQRARLTKAGYERERGVVETHLHDYFGQMQLALIRRGDIANFVTKRAAEVSPATVAKELVTLKHLFRLCVEWELLVLNPATGVKAPKVAPGRVRWLQPEELRALLQACPDWLRPIAGLAAATGMRRSEVLGVRWFDVDRRNGCLTLRQTKNNESRIVFLNQSALHVIDSLRKGKSSEKLFPKVTPEQVSMGFLRTCRELGIEDFRWHDLRHCFASLLRQSGADLQDVAELLGHKDLRMTKRYSHLSPAHLSAAARRFDAVLGEPLSLADPSGGRGA</sequence>
<dbReference type="Pfam" id="PF00589">
    <property type="entry name" value="Phage_integrase"/>
    <property type="match status" value="1"/>
</dbReference>
<dbReference type="InterPro" id="IPR050090">
    <property type="entry name" value="Tyrosine_recombinase_XerCD"/>
</dbReference>
<evidence type="ECO:0000256" key="3">
    <source>
        <dbReference type="ARBA" id="ARBA00023172"/>
    </source>
</evidence>
<keyword evidence="3" id="KW-0233">DNA recombination</keyword>
<dbReference type="AlphaFoldDB" id="Q1IPY0"/>
<evidence type="ECO:0000313" key="5">
    <source>
        <dbReference type="EMBL" id="ABF41070.1"/>
    </source>
</evidence>
<evidence type="ECO:0000256" key="1">
    <source>
        <dbReference type="ARBA" id="ARBA00008857"/>
    </source>
</evidence>
<dbReference type="KEGG" id="aba:Acid345_2069"/>
<dbReference type="GO" id="GO:0015074">
    <property type="term" value="P:DNA integration"/>
    <property type="evidence" value="ECO:0007669"/>
    <property type="project" value="InterPro"/>
</dbReference>
<dbReference type="Gene3D" id="1.10.150.130">
    <property type="match status" value="1"/>
</dbReference>
<organism evidence="5 6">
    <name type="scientific">Koribacter versatilis (strain Ellin345)</name>
    <dbReference type="NCBI Taxonomy" id="204669"/>
    <lineage>
        <taxon>Bacteria</taxon>
        <taxon>Pseudomonadati</taxon>
        <taxon>Acidobacteriota</taxon>
        <taxon>Terriglobia</taxon>
        <taxon>Terriglobales</taxon>
        <taxon>Candidatus Korobacteraceae</taxon>
        <taxon>Candidatus Korobacter</taxon>
    </lineage>
</organism>
<dbReference type="PANTHER" id="PTHR30349">
    <property type="entry name" value="PHAGE INTEGRASE-RELATED"/>
    <property type="match status" value="1"/>
</dbReference>
<dbReference type="InterPro" id="IPR011010">
    <property type="entry name" value="DNA_brk_join_enz"/>
</dbReference>
<protein>
    <submittedName>
        <fullName evidence="5">Phage integrase</fullName>
    </submittedName>
</protein>
<reference evidence="5 6" key="1">
    <citation type="journal article" date="2009" name="Appl. Environ. Microbiol.">
        <title>Three genomes from the phylum Acidobacteria provide insight into the lifestyles of these microorganisms in soils.</title>
        <authorList>
            <person name="Ward N.L."/>
            <person name="Challacombe J.F."/>
            <person name="Janssen P.H."/>
            <person name="Henrissat B."/>
            <person name="Coutinho P.M."/>
            <person name="Wu M."/>
            <person name="Xie G."/>
            <person name="Haft D.H."/>
            <person name="Sait M."/>
            <person name="Badger J."/>
            <person name="Barabote R.D."/>
            <person name="Bradley B."/>
            <person name="Brettin T.S."/>
            <person name="Brinkac L.M."/>
            <person name="Bruce D."/>
            <person name="Creasy T."/>
            <person name="Daugherty S.C."/>
            <person name="Davidsen T.M."/>
            <person name="DeBoy R.T."/>
            <person name="Detter J.C."/>
            <person name="Dodson R.J."/>
            <person name="Durkin A.S."/>
            <person name="Ganapathy A."/>
            <person name="Gwinn-Giglio M."/>
            <person name="Han C.S."/>
            <person name="Khouri H."/>
            <person name="Kiss H."/>
            <person name="Kothari S.P."/>
            <person name="Madupu R."/>
            <person name="Nelson K.E."/>
            <person name="Nelson W.C."/>
            <person name="Paulsen I."/>
            <person name="Penn K."/>
            <person name="Ren Q."/>
            <person name="Rosovitz M.J."/>
            <person name="Selengut J.D."/>
            <person name="Shrivastava S."/>
            <person name="Sullivan S.A."/>
            <person name="Tapia R."/>
            <person name="Thompson L.S."/>
            <person name="Watkins K.L."/>
            <person name="Yang Q."/>
            <person name="Yu C."/>
            <person name="Zafar N."/>
            <person name="Zhou L."/>
            <person name="Kuske C.R."/>
        </authorList>
    </citation>
    <scope>NUCLEOTIDE SEQUENCE [LARGE SCALE GENOMIC DNA]</scope>
    <source>
        <strain evidence="5 6">Ellin345</strain>
    </source>
</reference>
<dbReference type="InterPro" id="IPR013762">
    <property type="entry name" value="Integrase-like_cat_sf"/>
</dbReference>
<dbReference type="RefSeq" id="WP_011522871.1">
    <property type="nucleotide sequence ID" value="NC_008009.1"/>
</dbReference>
<evidence type="ECO:0000313" key="6">
    <source>
        <dbReference type="Proteomes" id="UP000002432"/>
    </source>
</evidence>
<dbReference type="GO" id="GO:0003677">
    <property type="term" value="F:DNA binding"/>
    <property type="evidence" value="ECO:0007669"/>
    <property type="project" value="UniProtKB-KW"/>
</dbReference>